<evidence type="ECO:0000256" key="1">
    <source>
        <dbReference type="SAM" id="Phobius"/>
    </source>
</evidence>
<proteinExistence type="predicted"/>
<organism evidence="2">
    <name type="scientific">Thermofilum pendens</name>
    <dbReference type="NCBI Taxonomy" id="2269"/>
    <lineage>
        <taxon>Archaea</taxon>
        <taxon>Thermoproteota</taxon>
        <taxon>Thermoprotei</taxon>
        <taxon>Thermofilales</taxon>
        <taxon>Thermofilaceae</taxon>
        <taxon>Thermofilum</taxon>
    </lineage>
</organism>
<keyword evidence="1" id="KW-1133">Transmembrane helix</keyword>
<evidence type="ECO:0000313" key="3">
    <source>
        <dbReference type="EMBL" id="HHP05668.1"/>
    </source>
</evidence>
<comment type="caution">
    <text evidence="2">The sequence shown here is derived from an EMBL/GenBank/DDBJ whole genome shotgun (WGS) entry which is preliminary data.</text>
</comment>
<gene>
    <name evidence="3" type="ORF">ENM88_08005</name>
    <name evidence="2" type="ORF">ENP77_01410</name>
</gene>
<feature type="transmembrane region" description="Helical" evidence="1">
    <location>
        <begin position="20"/>
        <end position="45"/>
    </location>
</feature>
<keyword evidence="1" id="KW-0472">Membrane</keyword>
<sequence length="251" mass="27643">MIAAAENLNAWLQLSEPLMVAFLVLMIYISINMGISLGLLFLYMFSARRWSEQTTKPSTAESEFSSMLESIKSLKDEISSVKEALSGVDLKPVLEQLSSIESRVSALESRTVILERRLAKPAEAPAVPRILERKPPEAAVPTISKLSDISLTFPEVKYAGIITSQGYVVESYGVCSEEPAKLLEIVRMYSTNSASIVRGGSRIEIFYIGEVKDLSNYGILEFADGTEVSEDVVDRAKKAISRYFVSAIASR</sequence>
<dbReference type="AlphaFoldDB" id="A0A7C1T0X8"/>
<evidence type="ECO:0000313" key="2">
    <source>
        <dbReference type="EMBL" id="HEB48440.1"/>
    </source>
</evidence>
<protein>
    <submittedName>
        <fullName evidence="2">Uncharacterized protein</fullName>
    </submittedName>
</protein>
<dbReference type="EMBL" id="DSKP01000052">
    <property type="protein sequence ID" value="HEB48440.1"/>
    <property type="molecule type" value="Genomic_DNA"/>
</dbReference>
<keyword evidence="1" id="KW-0812">Transmembrane</keyword>
<reference evidence="2" key="1">
    <citation type="journal article" date="2020" name="mSystems">
        <title>Genome- and Community-Level Interaction Insights into Carbon Utilization and Element Cycling Functions of Hydrothermarchaeota in Hydrothermal Sediment.</title>
        <authorList>
            <person name="Zhou Z."/>
            <person name="Liu Y."/>
            <person name="Xu W."/>
            <person name="Pan J."/>
            <person name="Luo Z.H."/>
            <person name="Li M."/>
        </authorList>
    </citation>
    <scope>NUCLEOTIDE SEQUENCE [LARGE SCALE GENOMIC DNA]</scope>
    <source>
        <strain evidence="3">SpSt-1125</strain>
        <strain evidence="2">SpSt-25</strain>
    </source>
</reference>
<dbReference type="EMBL" id="DRZM01000218">
    <property type="protein sequence ID" value="HHP05668.1"/>
    <property type="molecule type" value="Genomic_DNA"/>
</dbReference>
<name>A0A7C1T0X8_THEPE</name>
<accession>A0A7C1T0X8</accession>